<proteinExistence type="predicted"/>
<dbReference type="SUPFAM" id="SSF55920">
    <property type="entry name" value="Creatinase/aminopeptidase"/>
    <property type="match status" value="1"/>
</dbReference>
<dbReference type="Pfam" id="PF00557">
    <property type="entry name" value="Peptidase_M24"/>
    <property type="match status" value="1"/>
</dbReference>
<feature type="domain" description="Peptidase M24" evidence="7">
    <location>
        <begin position="30"/>
        <end position="304"/>
    </location>
</feature>
<keyword evidence="2" id="KW-0645">Protease</keyword>
<gene>
    <name evidence="8" type="ORF">J437_LFUL005302</name>
</gene>
<dbReference type="GO" id="GO:0046872">
    <property type="term" value="F:metal ion binding"/>
    <property type="evidence" value="ECO:0007669"/>
    <property type="project" value="UniProtKB-KW"/>
</dbReference>
<reference evidence="8" key="2">
    <citation type="submission" date="2017-10" db="EMBL/GenBank/DDBJ databases">
        <title>Ladona fulva Genome sequencing and assembly.</title>
        <authorList>
            <person name="Murali S."/>
            <person name="Richards S."/>
            <person name="Bandaranaike D."/>
            <person name="Bellair M."/>
            <person name="Blankenburg K."/>
            <person name="Chao H."/>
            <person name="Dinh H."/>
            <person name="Doddapaneni H."/>
            <person name="Dugan-Rocha S."/>
            <person name="Elkadiri S."/>
            <person name="Gnanaolivu R."/>
            <person name="Hernandez B."/>
            <person name="Skinner E."/>
            <person name="Javaid M."/>
            <person name="Lee S."/>
            <person name="Li M."/>
            <person name="Ming W."/>
            <person name="Munidasa M."/>
            <person name="Muniz J."/>
            <person name="Nguyen L."/>
            <person name="Hughes D."/>
            <person name="Osuji N."/>
            <person name="Pu L.-L."/>
            <person name="Puazo M."/>
            <person name="Qu C."/>
            <person name="Quiroz J."/>
            <person name="Raj R."/>
            <person name="Weissenberger G."/>
            <person name="Xin Y."/>
            <person name="Zou X."/>
            <person name="Han Y."/>
            <person name="Worley K."/>
            <person name="Muzny D."/>
            <person name="Gibbs R."/>
        </authorList>
    </citation>
    <scope>NUCLEOTIDE SEQUENCE</scope>
    <source>
        <strain evidence="8">Sampled in the wild</strain>
    </source>
</reference>
<evidence type="ECO:0000256" key="4">
    <source>
        <dbReference type="ARBA" id="ARBA00022801"/>
    </source>
</evidence>
<evidence type="ECO:0000256" key="3">
    <source>
        <dbReference type="ARBA" id="ARBA00022723"/>
    </source>
</evidence>
<dbReference type="Gene3D" id="3.90.230.10">
    <property type="entry name" value="Creatinase/methionine aminopeptidase superfamily"/>
    <property type="match status" value="1"/>
</dbReference>
<evidence type="ECO:0000313" key="8">
    <source>
        <dbReference type="EMBL" id="KAG8226650.1"/>
    </source>
</evidence>
<comment type="caution">
    <text evidence="8">The sequence shown here is derived from an EMBL/GenBank/DDBJ whole genome shotgun (WGS) entry which is preliminary data.</text>
</comment>
<dbReference type="GO" id="GO:0008237">
    <property type="term" value="F:metallopeptidase activity"/>
    <property type="evidence" value="ECO:0007669"/>
    <property type="project" value="UniProtKB-KW"/>
</dbReference>
<dbReference type="PANTHER" id="PTHR48480">
    <property type="match status" value="1"/>
</dbReference>
<keyword evidence="6" id="KW-0464">Manganese</keyword>
<dbReference type="OrthoDB" id="10261878at2759"/>
<dbReference type="Proteomes" id="UP000792457">
    <property type="component" value="Unassembled WGS sequence"/>
</dbReference>
<keyword evidence="5" id="KW-0482">Metalloprotease</keyword>
<evidence type="ECO:0000256" key="5">
    <source>
        <dbReference type="ARBA" id="ARBA00023049"/>
    </source>
</evidence>
<keyword evidence="9" id="KW-1185">Reference proteome</keyword>
<protein>
    <recommendedName>
        <fullName evidence="7">Peptidase M24 domain-containing protein</fullName>
    </recommendedName>
</protein>
<dbReference type="FunFam" id="3.90.230.10:FF:000002">
    <property type="entry name" value="Xaa-Pro aminopeptidase 3"/>
    <property type="match status" value="1"/>
</dbReference>
<reference evidence="8" key="1">
    <citation type="submission" date="2013-04" db="EMBL/GenBank/DDBJ databases">
        <authorList>
            <person name="Qu J."/>
            <person name="Murali S.C."/>
            <person name="Bandaranaike D."/>
            <person name="Bellair M."/>
            <person name="Blankenburg K."/>
            <person name="Chao H."/>
            <person name="Dinh H."/>
            <person name="Doddapaneni H."/>
            <person name="Downs B."/>
            <person name="Dugan-Rocha S."/>
            <person name="Elkadiri S."/>
            <person name="Gnanaolivu R.D."/>
            <person name="Hernandez B."/>
            <person name="Javaid M."/>
            <person name="Jayaseelan J.C."/>
            <person name="Lee S."/>
            <person name="Li M."/>
            <person name="Ming W."/>
            <person name="Munidasa M."/>
            <person name="Muniz J."/>
            <person name="Nguyen L."/>
            <person name="Ongeri F."/>
            <person name="Osuji N."/>
            <person name="Pu L.-L."/>
            <person name="Puazo M."/>
            <person name="Qu C."/>
            <person name="Quiroz J."/>
            <person name="Raj R."/>
            <person name="Weissenberger G."/>
            <person name="Xin Y."/>
            <person name="Zou X."/>
            <person name="Han Y."/>
            <person name="Richards S."/>
            <person name="Worley K."/>
            <person name="Muzny D."/>
            <person name="Gibbs R."/>
        </authorList>
    </citation>
    <scope>NUCLEOTIDE SEQUENCE</scope>
    <source>
        <strain evidence="8">Sampled in the wild</strain>
    </source>
</reference>
<dbReference type="AlphaFoldDB" id="A0A8K0K3J1"/>
<evidence type="ECO:0000259" key="7">
    <source>
        <dbReference type="Pfam" id="PF00557"/>
    </source>
</evidence>
<comment type="cofactor">
    <cofactor evidence="1">
        <name>Mn(2+)</name>
        <dbReference type="ChEBI" id="CHEBI:29035"/>
    </cofactor>
</comment>
<dbReference type="PANTHER" id="PTHR48480:SF2">
    <property type="entry name" value="PEPTIDASE D"/>
    <property type="match status" value="1"/>
</dbReference>
<dbReference type="CDD" id="cd01087">
    <property type="entry name" value="Prolidase"/>
    <property type="match status" value="1"/>
</dbReference>
<accession>A0A8K0K3J1</accession>
<dbReference type="InterPro" id="IPR052433">
    <property type="entry name" value="X-Pro_dipept-like"/>
</dbReference>
<name>A0A8K0K3J1_LADFU</name>
<dbReference type="EMBL" id="KZ308291">
    <property type="protein sequence ID" value="KAG8226650.1"/>
    <property type="molecule type" value="Genomic_DNA"/>
</dbReference>
<keyword evidence="3" id="KW-0479">Metal-binding</keyword>
<evidence type="ECO:0000256" key="1">
    <source>
        <dbReference type="ARBA" id="ARBA00001936"/>
    </source>
</evidence>
<evidence type="ECO:0000256" key="2">
    <source>
        <dbReference type="ARBA" id="ARBA00022670"/>
    </source>
</evidence>
<evidence type="ECO:0000313" key="9">
    <source>
        <dbReference type="Proteomes" id="UP000792457"/>
    </source>
</evidence>
<sequence length="332" mass="36866">MMTFLLKKTEYYLFFHINSRLIKTEMEIDLLRYINKISSDAHIEVMRSIKPGDMEYQCEAIFKKEVYSKGGCRHVAYTCICGSGENGAILHYGHAAAPNSKPIKSGDMCVFDMGGLYCGYASDITCSFPANGKFTTDQRNIYNAVLKANRAVLEAMKPDMHLLANRVMLIELEKAGIVQGDIDEMMKANLAAVFQPHGLGHFMGCDVHDVGGYPDEAGVKRSLSPLVEKTPKRPTEPGLKNLRTARNLLAGMVITVEPGCYFIPCLLDKALNDPELSKFLVTSEINRLRNFGGVRIEDDVLVTADGAENLTKVPRTVEEIEALMRESGKNKE</sequence>
<dbReference type="InterPro" id="IPR000994">
    <property type="entry name" value="Pept_M24"/>
</dbReference>
<keyword evidence="4" id="KW-0378">Hydrolase</keyword>
<dbReference type="InterPro" id="IPR036005">
    <property type="entry name" value="Creatinase/aminopeptidase-like"/>
</dbReference>
<organism evidence="8 9">
    <name type="scientific">Ladona fulva</name>
    <name type="common">Scarce chaser dragonfly</name>
    <name type="synonym">Libellula fulva</name>
    <dbReference type="NCBI Taxonomy" id="123851"/>
    <lineage>
        <taxon>Eukaryota</taxon>
        <taxon>Metazoa</taxon>
        <taxon>Ecdysozoa</taxon>
        <taxon>Arthropoda</taxon>
        <taxon>Hexapoda</taxon>
        <taxon>Insecta</taxon>
        <taxon>Pterygota</taxon>
        <taxon>Palaeoptera</taxon>
        <taxon>Odonata</taxon>
        <taxon>Epiprocta</taxon>
        <taxon>Anisoptera</taxon>
        <taxon>Libelluloidea</taxon>
        <taxon>Libellulidae</taxon>
        <taxon>Ladona</taxon>
    </lineage>
</organism>
<evidence type="ECO:0000256" key="6">
    <source>
        <dbReference type="ARBA" id="ARBA00023211"/>
    </source>
</evidence>
<dbReference type="GO" id="GO:0006508">
    <property type="term" value="P:proteolysis"/>
    <property type="evidence" value="ECO:0007669"/>
    <property type="project" value="UniProtKB-KW"/>
</dbReference>